<evidence type="ECO:0000313" key="2">
    <source>
        <dbReference type="RefSeq" id="XP_075095166.1"/>
    </source>
</evidence>
<name>A0AC58TD86_TOBAC</name>
<reference evidence="2" key="2">
    <citation type="submission" date="2025-08" db="UniProtKB">
        <authorList>
            <consortium name="RefSeq"/>
        </authorList>
    </citation>
    <scope>IDENTIFICATION</scope>
    <source>
        <tissue evidence="2">Leaf</tissue>
    </source>
</reference>
<organism evidence="1 2">
    <name type="scientific">Nicotiana tabacum</name>
    <name type="common">Common tobacco</name>
    <dbReference type="NCBI Taxonomy" id="4097"/>
    <lineage>
        <taxon>Eukaryota</taxon>
        <taxon>Viridiplantae</taxon>
        <taxon>Streptophyta</taxon>
        <taxon>Embryophyta</taxon>
        <taxon>Tracheophyta</taxon>
        <taxon>Spermatophyta</taxon>
        <taxon>Magnoliopsida</taxon>
        <taxon>eudicotyledons</taxon>
        <taxon>Gunneridae</taxon>
        <taxon>Pentapetalae</taxon>
        <taxon>asterids</taxon>
        <taxon>lamiids</taxon>
        <taxon>Solanales</taxon>
        <taxon>Solanaceae</taxon>
        <taxon>Nicotianoideae</taxon>
        <taxon>Nicotianeae</taxon>
        <taxon>Nicotiana</taxon>
    </lineage>
</organism>
<dbReference type="RefSeq" id="XP_075095166.1">
    <property type="nucleotide sequence ID" value="XM_075239065.1"/>
</dbReference>
<reference evidence="1" key="1">
    <citation type="journal article" date="2014" name="Nat. Commun.">
        <title>The tobacco genome sequence and its comparison with those of tomato and potato.</title>
        <authorList>
            <person name="Sierro N."/>
            <person name="Battey J.N."/>
            <person name="Ouadi S."/>
            <person name="Bakaher N."/>
            <person name="Bovet L."/>
            <person name="Willig A."/>
            <person name="Goepfert S."/>
            <person name="Peitsch M.C."/>
            <person name="Ivanov N.V."/>
        </authorList>
    </citation>
    <scope>NUCLEOTIDE SEQUENCE [LARGE SCALE GENOMIC DNA]</scope>
</reference>
<protein>
    <submittedName>
        <fullName evidence="2">Uncharacterized protein LOC142173468</fullName>
    </submittedName>
</protein>
<dbReference type="Proteomes" id="UP000790787">
    <property type="component" value="Chromosome 19"/>
</dbReference>
<gene>
    <name evidence="2" type="primary">LOC142173468</name>
</gene>
<evidence type="ECO:0000313" key="1">
    <source>
        <dbReference type="Proteomes" id="UP000790787"/>
    </source>
</evidence>
<proteinExistence type="predicted"/>
<keyword evidence="1" id="KW-1185">Reference proteome</keyword>
<sequence length="145" mass="16996">MAKDSPPESKLHMQAANYSIAMIRYLFIPHTCRGLRFIDGTCTREKYEADSFKLHQYDRCNAIVQSWIMSSVDQELRKGIVYSLNAQKVWEAFRERFDKVNATKVYHMNREIGSLTQGISSVSIYYSRLNDLWAEFESIIPFPWV</sequence>
<accession>A0AC58TD86</accession>